<organism evidence="2 3">
    <name type="scientific">Cereibacter azotoformans</name>
    <dbReference type="NCBI Taxonomy" id="43057"/>
    <lineage>
        <taxon>Bacteria</taxon>
        <taxon>Pseudomonadati</taxon>
        <taxon>Pseudomonadota</taxon>
        <taxon>Alphaproteobacteria</taxon>
        <taxon>Rhodobacterales</taxon>
        <taxon>Paracoccaceae</taxon>
        <taxon>Cereibacter</taxon>
    </lineage>
</organism>
<dbReference type="Pfam" id="PF13481">
    <property type="entry name" value="AAA_25"/>
    <property type="match status" value="1"/>
</dbReference>
<dbReference type="SUPFAM" id="SSF52540">
    <property type="entry name" value="P-loop containing nucleoside triphosphate hydrolases"/>
    <property type="match status" value="1"/>
</dbReference>
<keyword evidence="2" id="KW-0067">ATP-binding</keyword>
<dbReference type="CDD" id="cd01125">
    <property type="entry name" value="RepA_RSF1010_like"/>
    <property type="match status" value="1"/>
</dbReference>
<evidence type="ECO:0000313" key="2">
    <source>
        <dbReference type="EMBL" id="PTR07770.1"/>
    </source>
</evidence>
<proteinExistence type="predicted"/>
<keyword evidence="3" id="KW-1185">Reference proteome</keyword>
<gene>
    <name evidence="2" type="ORF">C8J28_1385</name>
</gene>
<feature type="compositionally biased region" description="Polar residues" evidence="1">
    <location>
        <begin position="438"/>
        <end position="448"/>
    </location>
</feature>
<dbReference type="EMBL" id="QAOT01000038">
    <property type="protein sequence ID" value="PTR07770.1"/>
    <property type="molecule type" value="Genomic_DNA"/>
</dbReference>
<dbReference type="Proteomes" id="UP000244060">
    <property type="component" value="Unassembled WGS sequence"/>
</dbReference>
<feature type="region of interest" description="Disordered" evidence="1">
    <location>
        <begin position="416"/>
        <end position="448"/>
    </location>
</feature>
<dbReference type="Gene3D" id="3.40.50.300">
    <property type="entry name" value="P-loop containing nucleotide triphosphate hydrolases"/>
    <property type="match status" value="1"/>
</dbReference>
<evidence type="ECO:0000313" key="3">
    <source>
        <dbReference type="Proteomes" id="UP000244060"/>
    </source>
</evidence>
<dbReference type="InterPro" id="IPR038724">
    <property type="entry name" value="RepA"/>
</dbReference>
<accession>A0A2T5JLJ2</accession>
<keyword evidence="2" id="KW-0347">Helicase</keyword>
<dbReference type="AlphaFoldDB" id="A0A2T5JLJ2"/>
<dbReference type="RefSeq" id="WP_244908386.1">
    <property type="nucleotide sequence ID" value="NZ_QAOT01000038.1"/>
</dbReference>
<sequence>MYQDLNFEPDMPPSLPDEAYASEFEDYGRHEQTGGETQGPCDLSPTPWRRNVPPPRQWLYGYHLQRRMLSGTISPGGIGKSSLALVDALSMVTGRKRLHSWVHSREGLRVWYWCGEDPVEEISRRLEAACIHYGISDDEIGGRLCVDSGRDQPIKIATADREGVKIARPVVAELVAQMRALRIDVLIIDPFITCHSVPENDNVAMNAVIDAWRDVANQTNAAIELIHHTAKAGTGDSINDGRGASAFRDGIRAGRVLAPMSFEEGERMGLTPAETARIFRSLDGAKPNMSARGAGFTWYRMETVTLNNPTPAYPEGDEIGVCTAWTPPDAFEGVKLDDLRQVQDAIAARETPPAKAITSREWVGYVVADTLGLDVGEPGTTKDQQSPDQKAARTRVGSMINTWLRNGALRVETVRSPRDGRDKQQIVVGIPAGDHNETYPQSPQLSAE</sequence>
<name>A0A2T5JLJ2_9RHOB</name>
<comment type="caution">
    <text evidence="2">The sequence shown here is derived from an EMBL/GenBank/DDBJ whole genome shotgun (WGS) entry which is preliminary data.</text>
</comment>
<keyword evidence="2" id="KW-0547">Nucleotide-binding</keyword>
<feature type="region of interest" description="Disordered" evidence="1">
    <location>
        <begin position="375"/>
        <end position="394"/>
    </location>
</feature>
<evidence type="ECO:0000256" key="1">
    <source>
        <dbReference type="SAM" id="MobiDB-lite"/>
    </source>
</evidence>
<protein>
    <submittedName>
        <fullName evidence="2">Plasmid and phage replicative helicase</fullName>
    </submittedName>
</protein>
<dbReference type="GO" id="GO:0004386">
    <property type="term" value="F:helicase activity"/>
    <property type="evidence" value="ECO:0007669"/>
    <property type="project" value="UniProtKB-KW"/>
</dbReference>
<reference evidence="2 3" key="1">
    <citation type="submission" date="2018-04" db="EMBL/GenBank/DDBJ databases">
        <title>Genomic Encyclopedia of Type Strains, Phase III (KMG-III): the genomes of soil and plant-associated and newly described type strains.</title>
        <authorList>
            <person name="Whitman W."/>
        </authorList>
    </citation>
    <scope>NUCLEOTIDE SEQUENCE [LARGE SCALE GENOMIC DNA]</scope>
    <source>
        <strain evidence="2 3">KA25</strain>
    </source>
</reference>
<dbReference type="InterPro" id="IPR027417">
    <property type="entry name" value="P-loop_NTPase"/>
</dbReference>
<keyword evidence="2" id="KW-0378">Hydrolase</keyword>